<dbReference type="EMBL" id="JAKELL010000012">
    <property type="protein sequence ID" value="KAH8995310.1"/>
    <property type="molecule type" value="Genomic_DNA"/>
</dbReference>
<feature type="domain" description="P/Homo B" evidence="3">
    <location>
        <begin position="1"/>
        <end position="86"/>
    </location>
</feature>
<dbReference type="GO" id="GO:0006508">
    <property type="term" value="P:proteolysis"/>
    <property type="evidence" value="ECO:0007669"/>
    <property type="project" value="UniProtKB-KW"/>
</dbReference>
<dbReference type="InterPro" id="IPR008979">
    <property type="entry name" value="Galactose-bd-like_sf"/>
</dbReference>
<comment type="caution">
    <text evidence="4">The sequence shown here is derived from an EMBL/GenBank/DDBJ whole genome shotgun (WGS) entry which is preliminary data.</text>
</comment>
<dbReference type="Proteomes" id="UP001201163">
    <property type="component" value="Unassembled WGS sequence"/>
</dbReference>
<dbReference type="SUPFAM" id="SSF49785">
    <property type="entry name" value="Galactose-binding domain-like"/>
    <property type="match status" value="1"/>
</dbReference>
<evidence type="ECO:0000259" key="3">
    <source>
        <dbReference type="PROSITE" id="PS51829"/>
    </source>
</evidence>
<proteinExistence type="predicted"/>
<evidence type="ECO:0000313" key="4">
    <source>
        <dbReference type="EMBL" id="KAH8995310.1"/>
    </source>
</evidence>
<name>A0AAD4LLR6_9AGAM</name>
<dbReference type="AlphaFoldDB" id="A0AAD4LLR6"/>
<evidence type="ECO:0000256" key="1">
    <source>
        <dbReference type="ARBA" id="ARBA00022670"/>
    </source>
</evidence>
<dbReference type="GO" id="GO:0004252">
    <property type="term" value="F:serine-type endopeptidase activity"/>
    <property type="evidence" value="ECO:0007669"/>
    <property type="project" value="InterPro"/>
</dbReference>
<dbReference type="Pfam" id="PF01483">
    <property type="entry name" value="P_proprotein"/>
    <property type="match status" value="1"/>
</dbReference>
<dbReference type="Gene3D" id="2.60.120.260">
    <property type="entry name" value="Galactose-binding domain-like"/>
    <property type="match status" value="1"/>
</dbReference>
<protein>
    <recommendedName>
        <fullName evidence="3">P/Homo B domain-containing protein</fullName>
    </recommendedName>
</protein>
<evidence type="ECO:0000256" key="2">
    <source>
        <dbReference type="ARBA" id="ARBA00022801"/>
    </source>
</evidence>
<keyword evidence="5" id="KW-1185">Reference proteome</keyword>
<feature type="non-terminal residue" evidence="4">
    <location>
        <position position="86"/>
    </location>
</feature>
<keyword evidence="1" id="KW-0645">Protease</keyword>
<accession>A0AAD4LLR6</accession>
<gene>
    <name evidence="4" type="ORF">EDB92DRAFT_1794650</name>
</gene>
<keyword evidence="2" id="KW-0378">Hydrolase</keyword>
<organism evidence="4 5">
    <name type="scientific">Lactarius akahatsu</name>
    <dbReference type="NCBI Taxonomy" id="416441"/>
    <lineage>
        <taxon>Eukaryota</taxon>
        <taxon>Fungi</taxon>
        <taxon>Dikarya</taxon>
        <taxon>Basidiomycota</taxon>
        <taxon>Agaricomycotina</taxon>
        <taxon>Agaricomycetes</taxon>
        <taxon>Russulales</taxon>
        <taxon>Russulaceae</taxon>
        <taxon>Lactarius</taxon>
    </lineage>
</organism>
<sequence>ITHDRRSDEVISPDGVKSVLAARRLVDMNKDGHPAWRFVRVKHWDEYPRGTWTIRVSDTNAKDRMGRSLVRRLTLFDKILPSPKSQ</sequence>
<dbReference type="InterPro" id="IPR002884">
    <property type="entry name" value="P_dom"/>
</dbReference>
<evidence type="ECO:0000313" key="5">
    <source>
        <dbReference type="Proteomes" id="UP001201163"/>
    </source>
</evidence>
<dbReference type="PROSITE" id="PS51829">
    <property type="entry name" value="P_HOMO_B"/>
    <property type="match status" value="1"/>
</dbReference>
<reference evidence="4" key="1">
    <citation type="submission" date="2022-01" db="EMBL/GenBank/DDBJ databases">
        <title>Comparative genomics reveals a dynamic genome evolution in the ectomycorrhizal milk-cap (Lactarius) mushrooms.</title>
        <authorList>
            <consortium name="DOE Joint Genome Institute"/>
            <person name="Lebreton A."/>
            <person name="Tang N."/>
            <person name="Kuo A."/>
            <person name="LaButti K."/>
            <person name="Drula E."/>
            <person name="Barry K."/>
            <person name="Clum A."/>
            <person name="Lipzen A."/>
            <person name="Mousain D."/>
            <person name="Ng V."/>
            <person name="Wang R."/>
            <person name="Wang X."/>
            <person name="Dai Y."/>
            <person name="Henrissat B."/>
            <person name="Grigoriev I.V."/>
            <person name="Guerin-Laguette A."/>
            <person name="Yu F."/>
            <person name="Martin F.M."/>
        </authorList>
    </citation>
    <scope>NUCLEOTIDE SEQUENCE</scope>
    <source>
        <strain evidence="4">QP</strain>
    </source>
</reference>